<accession>A0A7U9KU63</accession>
<keyword evidence="2" id="KW-0804">Transcription</keyword>
<reference evidence="4 5" key="1">
    <citation type="submission" date="2018-11" db="EMBL/GenBank/DDBJ databases">
        <title>Whole genome sequence of Streptomyces chrestomyceticus NBRC 13444(T).</title>
        <authorList>
            <person name="Komaki H."/>
            <person name="Tamura T."/>
        </authorList>
    </citation>
    <scope>NUCLEOTIDE SEQUENCE [LARGE SCALE GENOMIC DNA]</scope>
    <source>
        <strain evidence="4 5">NBRC 13444</strain>
    </source>
</reference>
<protein>
    <submittedName>
        <fullName evidence="4">Transcriptional regulator</fullName>
    </submittedName>
</protein>
<dbReference type="InterPro" id="IPR003018">
    <property type="entry name" value="GAF"/>
</dbReference>
<keyword evidence="1" id="KW-0805">Transcription regulation</keyword>
<dbReference type="SMART" id="SM01012">
    <property type="entry name" value="ANTAR"/>
    <property type="match status" value="1"/>
</dbReference>
<dbReference type="EMBL" id="BHZC01000001">
    <property type="protein sequence ID" value="GCD34891.1"/>
    <property type="molecule type" value="Genomic_DNA"/>
</dbReference>
<dbReference type="InterPro" id="IPR012074">
    <property type="entry name" value="GAF_ANTAR"/>
</dbReference>
<evidence type="ECO:0000256" key="2">
    <source>
        <dbReference type="ARBA" id="ARBA00023163"/>
    </source>
</evidence>
<dbReference type="InterPro" id="IPR036388">
    <property type="entry name" value="WH-like_DNA-bd_sf"/>
</dbReference>
<organism evidence="4 5">
    <name type="scientific">Streptomyces chrestomyceticus JCM 4735</name>
    <dbReference type="NCBI Taxonomy" id="1306181"/>
    <lineage>
        <taxon>Bacteria</taxon>
        <taxon>Bacillati</taxon>
        <taxon>Actinomycetota</taxon>
        <taxon>Actinomycetes</taxon>
        <taxon>Kitasatosporales</taxon>
        <taxon>Streptomycetaceae</taxon>
        <taxon>Streptomyces</taxon>
    </lineage>
</organism>
<evidence type="ECO:0000259" key="3">
    <source>
        <dbReference type="SMART" id="SM01012"/>
    </source>
</evidence>
<dbReference type="Pfam" id="PF13185">
    <property type="entry name" value="GAF_2"/>
    <property type="match status" value="1"/>
</dbReference>
<gene>
    <name evidence="4" type="ORF">OEIGOIKO_02631</name>
</gene>
<evidence type="ECO:0000256" key="1">
    <source>
        <dbReference type="ARBA" id="ARBA00023015"/>
    </source>
</evidence>
<dbReference type="InterPro" id="IPR029016">
    <property type="entry name" value="GAF-like_dom_sf"/>
</dbReference>
<dbReference type="SUPFAM" id="SSF55781">
    <property type="entry name" value="GAF domain-like"/>
    <property type="match status" value="1"/>
</dbReference>
<comment type="caution">
    <text evidence="4">The sequence shown here is derived from an EMBL/GenBank/DDBJ whole genome shotgun (WGS) entry which is preliminary data.</text>
</comment>
<dbReference type="Gene3D" id="3.30.450.40">
    <property type="match status" value="1"/>
</dbReference>
<dbReference type="GeneID" id="95621599"/>
<dbReference type="InterPro" id="IPR005561">
    <property type="entry name" value="ANTAR"/>
</dbReference>
<dbReference type="GO" id="GO:0003723">
    <property type="term" value="F:RNA binding"/>
    <property type="evidence" value="ECO:0007669"/>
    <property type="project" value="InterPro"/>
</dbReference>
<proteinExistence type="predicted"/>
<dbReference type="RefSeq" id="WP_125044996.1">
    <property type="nucleotide sequence ID" value="NZ_BHZC01000001.1"/>
</dbReference>
<dbReference type="AlphaFoldDB" id="A0A7U9KU63"/>
<name>A0A7U9KU63_9ACTN</name>
<feature type="domain" description="ANTAR" evidence="3">
    <location>
        <begin position="167"/>
        <end position="223"/>
    </location>
</feature>
<sequence>MTPEHHDAAWQRIGAAGATDAVTLHTACQACVEDLDADFGGVTVVTTGELRVLGCATDERARAVEDAQLVTGEGPCTDAYVHRRTVEADLHQAGGRWPAFTPTACETGARRVLALPLALGNLLIGAMDLYRSTPTPFTAQHQDRAAAYARILALLTLDEHPHLITTHARPAQRGPQGYPPTVHMAAGILAATHNLTPDDALARLRAHSFRHNQPLLRTAAHVLDHHRLD</sequence>
<dbReference type="Gene3D" id="1.10.10.10">
    <property type="entry name" value="Winged helix-like DNA-binding domain superfamily/Winged helix DNA-binding domain"/>
    <property type="match status" value="1"/>
</dbReference>
<dbReference type="Pfam" id="PF03861">
    <property type="entry name" value="ANTAR"/>
    <property type="match status" value="1"/>
</dbReference>
<dbReference type="PIRSF" id="PIRSF036625">
    <property type="entry name" value="GAF_ANTAR"/>
    <property type="match status" value="1"/>
</dbReference>
<dbReference type="OrthoDB" id="7466251at2"/>
<evidence type="ECO:0000313" key="4">
    <source>
        <dbReference type="EMBL" id="GCD34891.1"/>
    </source>
</evidence>
<evidence type="ECO:0000313" key="5">
    <source>
        <dbReference type="Proteomes" id="UP000287830"/>
    </source>
</evidence>
<dbReference type="Proteomes" id="UP000287830">
    <property type="component" value="Unassembled WGS sequence"/>
</dbReference>